<evidence type="ECO:0000256" key="2">
    <source>
        <dbReference type="ARBA" id="ARBA00022448"/>
    </source>
</evidence>
<evidence type="ECO:0000259" key="8">
    <source>
        <dbReference type="PROSITE" id="PS50928"/>
    </source>
</evidence>
<dbReference type="InterPro" id="IPR035906">
    <property type="entry name" value="MetI-like_sf"/>
</dbReference>
<gene>
    <name evidence="9" type="ORF">E6H04_05145</name>
</gene>
<keyword evidence="2 7" id="KW-0813">Transport</keyword>
<dbReference type="Gene3D" id="1.10.3720.10">
    <property type="entry name" value="MetI-like"/>
    <property type="match status" value="1"/>
</dbReference>
<dbReference type="PANTHER" id="PTHR43163:SF6">
    <property type="entry name" value="DIPEPTIDE TRANSPORT SYSTEM PERMEASE PROTEIN DPPB-RELATED"/>
    <property type="match status" value="1"/>
</dbReference>
<keyword evidence="4 7" id="KW-0812">Transmembrane</keyword>
<accession>A0A537JFC0</accession>
<dbReference type="Proteomes" id="UP000320048">
    <property type="component" value="Unassembled WGS sequence"/>
</dbReference>
<protein>
    <submittedName>
        <fullName evidence="9">ABC transporter permease</fullName>
    </submittedName>
</protein>
<evidence type="ECO:0000256" key="4">
    <source>
        <dbReference type="ARBA" id="ARBA00022692"/>
    </source>
</evidence>
<evidence type="ECO:0000256" key="7">
    <source>
        <dbReference type="RuleBase" id="RU363032"/>
    </source>
</evidence>
<comment type="subcellular location">
    <subcellularLocation>
        <location evidence="1 7">Cell membrane</location>
        <topology evidence="1 7">Multi-pass membrane protein</topology>
    </subcellularLocation>
</comment>
<name>A0A537JFC0_9BACT</name>
<dbReference type="PROSITE" id="PS50928">
    <property type="entry name" value="ABC_TM1"/>
    <property type="match status" value="1"/>
</dbReference>
<dbReference type="Pfam" id="PF00528">
    <property type="entry name" value="BPD_transp_1"/>
    <property type="match status" value="1"/>
</dbReference>
<evidence type="ECO:0000256" key="3">
    <source>
        <dbReference type="ARBA" id="ARBA00022475"/>
    </source>
</evidence>
<dbReference type="InterPro" id="IPR045621">
    <property type="entry name" value="BPD_transp_1_N"/>
</dbReference>
<feature type="transmembrane region" description="Helical" evidence="7">
    <location>
        <begin position="12"/>
        <end position="31"/>
    </location>
</feature>
<evidence type="ECO:0000256" key="5">
    <source>
        <dbReference type="ARBA" id="ARBA00022989"/>
    </source>
</evidence>
<feature type="transmembrane region" description="Helical" evidence="7">
    <location>
        <begin position="270"/>
        <end position="291"/>
    </location>
</feature>
<dbReference type="EMBL" id="VBAO01000137">
    <property type="protein sequence ID" value="TMI82215.1"/>
    <property type="molecule type" value="Genomic_DNA"/>
</dbReference>
<dbReference type="Pfam" id="PF19300">
    <property type="entry name" value="BPD_transp_1_N"/>
    <property type="match status" value="1"/>
</dbReference>
<dbReference type="InterPro" id="IPR000515">
    <property type="entry name" value="MetI-like"/>
</dbReference>
<reference evidence="9 10" key="1">
    <citation type="journal article" date="2019" name="Nat. Microbiol.">
        <title>Mediterranean grassland soil C-N compound turnover is dependent on rainfall and depth, and is mediated by genomically divergent microorganisms.</title>
        <authorList>
            <person name="Diamond S."/>
            <person name="Andeer P.F."/>
            <person name="Li Z."/>
            <person name="Crits-Christoph A."/>
            <person name="Burstein D."/>
            <person name="Anantharaman K."/>
            <person name="Lane K.R."/>
            <person name="Thomas B.C."/>
            <person name="Pan C."/>
            <person name="Northen T.R."/>
            <person name="Banfield J.F."/>
        </authorList>
    </citation>
    <scope>NUCLEOTIDE SEQUENCE [LARGE SCALE GENOMIC DNA]</scope>
    <source>
        <strain evidence="9">NP_7</strain>
    </source>
</reference>
<keyword evidence="6 7" id="KW-0472">Membrane</keyword>
<feature type="transmembrane region" description="Helical" evidence="7">
    <location>
        <begin position="130"/>
        <end position="157"/>
    </location>
</feature>
<feature type="domain" description="ABC transmembrane type-1" evidence="8">
    <location>
        <begin position="94"/>
        <end position="291"/>
    </location>
</feature>
<dbReference type="PANTHER" id="PTHR43163">
    <property type="entry name" value="DIPEPTIDE TRANSPORT SYSTEM PERMEASE PROTEIN DPPB-RELATED"/>
    <property type="match status" value="1"/>
</dbReference>
<dbReference type="SUPFAM" id="SSF161098">
    <property type="entry name" value="MetI-like"/>
    <property type="match status" value="1"/>
</dbReference>
<feature type="transmembrane region" description="Helical" evidence="7">
    <location>
        <begin position="100"/>
        <end position="118"/>
    </location>
</feature>
<comment type="similarity">
    <text evidence="7">Belongs to the binding-protein-dependent transport system permease family.</text>
</comment>
<dbReference type="GO" id="GO:0005886">
    <property type="term" value="C:plasma membrane"/>
    <property type="evidence" value="ECO:0007669"/>
    <property type="project" value="UniProtKB-SubCell"/>
</dbReference>
<dbReference type="AlphaFoldDB" id="A0A537JFC0"/>
<comment type="caution">
    <text evidence="9">The sequence shown here is derived from an EMBL/GenBank/DDBJ whole genome shotgun (WGS) entry which is preliminary data.</text>
</comment>
<proteinExistence type="inferred from homology"/>
<evidence type="ECO:0000256" key="6">
    <source>
        <dbReference type="ARBA" id="ARBA00023136"/>
    </source>
</evidence>
<evidence type="ECO:0000256" key="1">
    <source>
        <dbReference type="ARBA" id="ARBA00004651"/>
    </source>
</evidence>
<keyword evidence="5 7" id="KW-1133">Transmembrane helix</keyword>
<evidence type="ECO:0000313" key="10">
    <source>
        <dbReference type="Proteomes" id="UP000320048"/>
    </source>
</evidence>
<dbReference type="GO" id="GO:0055085">
    <property type="term" value="P:transmembrane transport"/>
    <property type="evidence" value="ECO:0007669"/>
    <property type="project" value="InterPro"/>
</dbReference>
<organism evidence="9 10">
    <name type="scientific">Candidatus Segetimicrobium genomatis</name>
    <dbReference type="NCBI Taxonomy" id="2569760"/>
    <lineage>
        <taxon>Bacteria</taxon>
        <taxon>Bacillati</taxon>
        <taxon>Candidatus Sysuimicrobiota</taxon>
        <taxon>Candidatus Sysuimicrobiia</taxon>
        <taxon>Candidatus Sysuimicrobiales</taxon>
        <taxon>Candidatus Segetimicrobiaceae</taxon>
        <taxon>Candidatus Segetimicrobium</taxon>
    </lineage>
</organism>
<dbReference type="CDD" id="cd06261">
    <property type="entry name" value="TM_PBP2"/>
    <property type="match status" value="1"/>
</dbReference>
<sequence length="305" mass="33137">MSRYLGARAAQAAVAIFFALTAVFFLVRITGDPVILFLPLDVQPKDISEFRHLLGFDQPVWVQYLAFLDRAAHGDFGASLRYRVPALPLVLHRFPATLELAAVSLALVALVAVPIGILSAARRGSVVDALGIAVTALGQAVPGFWLGLMLIWIFGVWLRWLPVSGFGDWRHFVLPAVTLAAFYAAQIARVTRSAVLDALGQDYVRTARAKGIREAGVLVRHVLKNAAIPVVTVFGLNAGQVLGGAVVTETIFAWPGLGGYILNALVGRDFPVVMVGVFFTSVIYVAMNFLVDLSYLWLNPQVRYH</sequence>
<evidence type="ECO:0000313" key="9">
    <source>
        <dbReference type="EMBL" id="TMI82215.1"/>
    </source>
</evidence>
<feature type="transmembrane region" description="Helical" evidence="7">
    <location>
        <begin position="169"/>
        <end position="185"/>
    </location>
</feature>
<keyword evidence="3" id="KW-1003">Cell membrane</keyword>